<dbReference type="Proteomes" id="UP000239001">
    <property type="component" value="Unassembled WGS sequence"/>
</dbReference>
<reference evidence="1 2" key="2">
    <citation type="submission" date="2018-03" db="EMBL/GenBank/DDBJ databases">
        <authorList>
            <person name="Keele B.F."/>
        </authorList>
    </citation>
    <scope>NUCLEOTIDE SEQUENCE [LARGE SCALE GENOMIC DNA]</scope>
    <source>
        <strain evidence="1 2">CCALA 016</strain>
    </source>
</reference>
<dbReference type="NCBIfam" id="NF037954">
    <property type="entry name" value="het_cyst_PatD"/>
    <property type="match status" value="1"/>
</dbReference>
<dbReference type="InterPro" id="IPR047810">
    <property type="entry name" value="PatD-like"/>
</dbReference>
<dbReference type="AlphaFoldDB" id="A0A2T1M209"/>
<sequence>MLPSSYKEVYQNFLEALKSLQEAEKLSTEERITAFARVEHMFQNQLLTLTDEELDPNIVSRWLPIQTELHRMFKLLATDWLFLRSSRQVSTQKERLKLFCDRIEQMSKFCRILLEETD</sequence>
<evidence type="ECO:0008006" key="3">
    <source>
        <dbReference type="Google" id="ProtNLM"/>
    </source>
</evidence>
<comment type="caution">
    <text evidence="1">The sequence shown here is derived from an EMBL/GenBank/DDBJ whole genome shotgun (WGS) entry which is preliminary data.</text>
</comment>
<name>A0A2T1M209_9CHRO</name>
<dbReference type="OrthoDB" id="583449at2"/>
<gene>
    <name evidence="1" type="ORF">C7H19_04405</name>
</gene>
<evidence type="ECO:0000313" key="2">
    <source>
        <dbReference type="Proteomes" id="UP000239001"/>
    </source>
</evidence>
<evidence type="ECO:0000313" key="1">
    <source>
        <dbReference type="EMBL" id="PSF38749.1"/>
    </source>
</evidence>
<proteinExistence type="predicted"/>
<keyword evidence="2" id="KW-1185">Reference proteome</keyword>
<organism evidence="1 2">
    <name type="scientific">Aphanothece hegewaldii CCALA 016</name>
    <dbReference type="NCBI Taxonomy" id="2107694"/>
    <lineage>
        <taxon>Bacteria</taxon>
        <taxon>Bacillati</taxon>
        <taxon>Cyanobacteriota</taxon>
        <taxon>Cyanophyceae</taxon>
        <taxon>Oscillatoriophycideae</taxon>
        <taxon>Chroococcales</taxon>
        <taxon>Aphanothecaceae</taxon>
        <taxon>Aphanothece</taxon>
    </lineage>
</organism>
<accession>A0A2T1M209</accession>
<reference evidence="1 2" key="1">
    <citation type="submission" date="2018-03" db="EMBL/GenBank/DDBJ databases">
        <title>The ancient ancestry and fast evolution of plastids.</title>
        <authorList>
            <person name="Moore K.R."/>
            <person name="Magnabosco C."/>
            <person name="Momper L."/>
            <person name="Gold D.A."/>
            <person name="Bosak T."/>
            <person name="Fournier G.P."/>
        </authorList>
    </citation>
    <scope>NUCLEOTIDE SEQUENCE [LARGE SCALE GENOMIC DNA]</scope>
    <source>
        <strain evidence="1 2">CCALA 016</strain>
    </source>
</reference>
<dbReference type="RefSeq" id="WP_106455671.1">
    <property type="nucleotide sequence ID" value="NZ_PXOH01000003.1"/>
</dbReference>
<dbReference type="EMBL" id="PXOH01000003">
    <property type="protein sequence ID" value="PSF38749.1"/>
    <property type="molecule type" value="Genomic_DNA"/>
</dbReference>
<protein>
    <recommendedName>
        <fullName evidence="3">Heterocyst frequency control protein PatD</fullName>
    </recommendedName>
</protein>